<keyword evidence="2 4" id="KW-0575">Peroxidase</keyword>
<comment type="similarity">
    <text evidence="1 4">Belongs to the glutathione peroxidase family.</text>
</comment>
<sequence>MKLLLILLTFFMFSFTTVKSPETPKAMSLYEFTIPSLEGDPIDFSQYKGKKLLIVNTASKCGFTPQYEDLQKLHEQYGDKLVILGFPANNFGGQEPGSNSEIASFCQKNYGVSFQMFEKVSVKGKDQHPLYKWLEEKTGEAPSWNFCKYYVSEDGQVVKFFGSRVKPMDEAILSLL</sequence>
<proteinExistence type="inferred from homology"/>
<keyword evidence="7" id="KW-1185">Reference proteome</keyword>
<reference evidence="6" key="1">
    <citation type="submission" date="2023-06" db="EMBL/GenBank/DDBJ databases">
        <title>Cytophagales bacterium Strain LB-30, isolated from soil.</title>
        <authorList>
            <person name="Liu B."/>
        </authorList>
    </citation>
    <scope>NUCLEOTIDE SEQUENCE</scope>
    <source>
        <strain evidence="6">LB-30</strain>
    </source>
</reference>
<dbReference type="GO" id="GO:0004601">
    <property type="term" value="F:peroxidase activity"/>
    <property type="evidence" value="ECO:0007669"/>
    <property type="project" value="UniProtKB-KW"/>
</dbReference>
<dbReference type="PROSITE" id="PS51355">
    <property type="entry name" value="GLUTATHIONE_PEROXID_3"/>
    <property type="match status" value="1"/>
</dbReference>
<dbReference type="PROSITE" id="PS00460">
    <property type="entry name" value="GLUTATHIONE_PEROXID_1"/>
    <property type="match status" value="1"/>
</dbReference>
<dbReference type="PRINTS" id="PR01011">
    <property type="entry name" value="GLUTPROXDASE"/>
</dbReference>
<dbReference type="InterPro" id="IPR036249">
    <property type="entry name" value="Thioredoxin-like_sf"/>
</dbReference>
<dbReference type="PANTHER" id="PTHR11592:SF134">
    <property type="entry name" value="PHOSPHOLIPID HYDROPEROXIDE GLUTATHIONE PEROXIDASE"/>
    <property type="match status" value="1"/>
</dbReference>
<evidence type="ECO:0000256" key="3">
    <source>
        <dbReference type="ARBA" id="ARBA00023002"/>
    </source>
</evidence>
<dbReference type="Pfam" id="PF00255">
    <property type="entry name" value="GSHPx"/>
    <property type="match status" value="1"/>
</dbReference>
<dbReference type="CDD" id="cd00340">
    <property type="entry name" value="GSH_Peroxidase"/>
    <property type="match status" value="1"/>
</dbReference>
<name>A0ABT8F408_9BACT</name>
<dbReference type="EMBL" id="JAUHJS010000002">
    <property type="protein sequence ID" value="MDN4164979.1"/>
    <property type="molecule type" value="Genomic_DNA"/>
</dbReference>
<evidence type="ECO:0000313" key="7">
    <source>
        <dbReference type="Proteomes" id="UP001168552"/>
    </source>
</evidence>
<dbReference type="RefSeq" id="WP_320003503.1">
    <property type="nucleotide sequence ID" value="NZ_JAUHJS010000002.1"/>
</dbReference>
<feature type="signal peptide" evidence="5">
    <location>
        <begin position="1"/>
        <end position="20"/>
    </location>
</feature>
<dbReference type="SUPFAM" id="SSF52833">
    <property type="entry name" value="Thioredoxin-like"/>
    <property type="match status" value="1"/>
</dbReference>
<protein>
    <recommendedName>
        <fullName evidence="4">Glutathione peroxidase</fullName>
    </recommendedName>
</protein>
<evidence type="ECO:0000256" key="4">
    <source>
        <dbReference type="RuleBase" id="RU000499"/>
    </source>
</evidence>
<dbReference type="InterPro" id="IPR029759">
    <property type="entry name" value="GPX_AS"/>
</dbReference>
<keyword evidence="3 4" id="KW-0560">Oxidoreductase</keyword>
<dbReference type="InterPro" id="IPR000889">
    <property type="entry name" value="Glutathione_peroxidase"/>
</dbReference>
<dbReference type="PIRSF" id="PIRSF000303">
    <property type="entry name" value="Glutathion_perox"/>
    <property type="match status" value="1"/>
</dbReference>
<feature type="chain" id="PRO_5045251391" description="Glutathione peroxidase" evidence="5">
    <location>
        <begin position="21"/>
        <end position="176"/>
    </location>
</feature>
<dbReference type="PANTHER" id="PTHR11592">
    <property type="entry name" value="GLUTATHIONE PEROXIDASE"/>
    <property type="match status" value="1"/>
</dbReference>
<dbReference type="Proteomes" id="UP001168552">
    <property type="component" value="Unassembled WGS sequence"/>
</dbReference>
<evidence type="ECO:0000256" key="5">
    <source>
        <dbReference type="SAM" id="SignalP"/>
    </source>
</evidence>
<keyword evidence="5" id="KW-0732">Signal</keyword>
<comment type="caution">
    <text evidence="6">The sequence shown here is derived from an EMBL/GenBank/DDBJ whole genome shotgun (WGS) entry which is preliminary data.</text>
</comment>
<evidence type="ECO:0000256" key="2">
    <source>
        <dbReference type="ARBA" id="ARBA00022559"/>
    </source>
</evidence>
<dbReference type="Gene3D" id="3.40.30.10">
    <property type="entry name" value="Glutaredoxin"/>
    <property type="match status" value="1"/>
</dbReference>
<evidence type="ECO:0000256" key="1">
    <source>
        <dbReference type="ARBA" id="ARBA00006926"/>
    </source>
</evidence>
<organism evidence="6 7">
    <name type="scientific">Shiella aurantiaca</name>
    <dbReference type="NCBI Taxonomy" id="3058365"/>
    <lineage>
        <taxon>Bacteria</taxon>
        <taxon>Pseudomonadati</taxon>
        <taxon>Bacteroidota</taxon>
        <taxon>Cytophagia</taxon>
        <taxon>Cytophagales</taxon>
        <taxon>Shiellaceae</taxon>
        <taxon>Shiella</taxon>
    </lineage>
</organism>
<accession>A0ABT8F408</accession>
<evidence type="ECO:0000313" key="6">
    <source>
        <dbReference type="EMBL" id="MDN4164979.1"/>
    </source>
</evidence>
<gene>
    <name evidence="6" type="ORF">QWY31_05665</name>
</gene>